<dbReference type="Pfam" id="PF10947">
    <property type="entry name" value="DUF2628"/>
    <property type="match status" value="1"/>
</dbReference>
<organism evidence="2 3">
    <name type="scientific">Camelimonas fluminis</name>
    <dbReference type="NCBI Taxonomy" id="1576911"/>
    <lineage>
        <taxon>Bacteria</taxon>
        <taxon>Pseudomonadati</taxon>
        <taxon>Pseudomonadota</taxon>
        <taxon>Alphaproteobacteria</taxon>
        <taxon>Hyphomicrobiales</taxon>
        <taxon>Chelatococcaceae</taxon>
        <taxon>Camelimonas</taxon>
    </lineage>
</organism>
<evidence type="ECO:0000313" key="2">
    <source>
        <dbReference type="EMBL" id="MFC3639118.1"/>
    </source>
</evidence>
<dbReference type="RefSeq" id="WP_191318467.1">
    <property type="nucleotide sequence ID" value="NZ_BNCG01000003.1"/>
</dbReference>
<evidence type="ECO:0000256" key="1">
    <source>
        <dbReference type="SAM" id="Phobius"/>
    </source>
</evidence>
<accession>A0ABV7ULD5</accession>
<keyword evidence="3" id="KW-1185">Reference proteome</keyword>
<comment type="caution">
    <text evidence="2">The sequence shown here is derived from an EMBL/GenBank/DDBJ whole genome shotgun (WGS) entry which is preliminary data.</text>
</comment>
<evidence type="ECO:0000313" key="3">
    <source>
        <dbReference type="Proteomes" id="UP001595704"/>
    </source>
</evidence>
<keyword evidence="1" id="KW-0472">Membrane</keyword>
<feature type="transmembrane region" description="Helical" evidence="1">
    <location>
        <begin position="48"/>
        <end position="68"/>
    </location>
</feature>
<feature type="transmembrane region" description="Helical" evidence="1">
    <location>
        <begin position="74"/>
        <end position="95"/>
    </location>
</feature>
<keyword evidence="1" id="KW-1133">Transmembrane helix</keyword>
<dbReference type="EMBL" id="JBHRYC010000086">
    <property type="protein sequence ID" value="MFC3639118.1"/>
    <property type="molecule type" value="Genomic_DNA"/>
</dbReference>
<gene>
    <name evidence="2" type="ORF">ACFONL_17390</name>
</gene>
<proteinExistence type="predicted"/>
<dbReference type="InterPro" id="IPR024399">
    <property type="entry name" value="DUF2628"/>
</dbReference>
<name>A0ABV7ULD5_9HYPH</name>
<protein>
    <submittedName>
        <fullName evidence="2">DUF2628 domain-containing protein</fullName>
    </submittedName>
</protein>
<reference evidence="3" key="1">
    <citation type="journal article" date="2019" name="Int. J. Syst. Evol. Microbiol.">
        <title>The Global Catalogue of Microorganisms (GCM) 10K type strain sequencing project: providing services to taxonomists for standard genome sequencing and annotation.</title>
        <authorList>
            <consortium name="The Broad Institute Genomics Platform"/>
            <consortium name="The Broad Institute Genome Sequencing Center for Infectious Disease"/>
            <person name="Wu L."/>
            <person name="Ma J."/>
        </authorList>
    </citation>
    <scope>NUCLEOTIDE SEQUENCE [LARGE SCALE GENOMIC DNA]</scope>
    <source>
        <strain evidence="3">KCTC 42282</strain>
    </source>
</reference>
<keyword evidence="1" id="KW-0812">Transmembrane</keyword>
<sequence>MKSFLLFAPQGARSGDPGALENVVVVRDSFSWLAFLAPTLRFLYFRMWLAALMVLFVTPVVLALAHYFPVGSGVVLLVLLAVRLFIGLEAGALYARSLRGRGYRLTDAVVARNAAEAENLMFRRWLSQSADVSQTAAAAPPAAPPERRAMVGIVGLFPEPEGGR</sequence>
<dbReference type="Proteomes" id="UP001595704">
    <property type="component" value="Unassembled WGS sequence"/>
</dbReference>